<dbReference type="CDD" id="cd16021">
    <property type="entry name" value="ALP_like"/>
    <property type="match status" value="1"/>
</dbReference>
<dbReference type="PANTHER" id="PTHR10974">
    <property type="entry name" value="FI08016P-RELATED"/>
    <property type="match status" value="1"/>
</dbReference>
<name>A0AAJ7FRS9_CEPCN</name>
<dbReference type="KEGG" id="ccin:107272412"/>
<proteinExistence type="predicted"/>
<gene>
    <name evidence="2" type="primary">LOC107272412</name>
</gene>
<dbReference type="Pfam" id="PF02995">
    <property type="entry name" value="DUF229"/>
    <property type="match status" value="1"/>
</dbReference>
<dbReference type="InterPro" id="IPR017850">
    <property type="entry name" value="Alkaline_phosphatase_core_sf"/>
</dbReference>
<organism evidence="1 2">
    <name type="scientific">Cephus cinctus</name>
    <name type="common">Wheat stem sawfly</name>
    <dbReference type="NCBI Taxonomy" id="211228"/>
    <lineage>
        <taxon>Eukaryota</taxon>
        <taxon>Metazoa</taxon>
        <taxon>Ecdysozoa</taxon>
        <taxon>Arthropoda</taxon>
        <taxon>Hexapoda</taxon>
        <taxon>Insecta</taxon>
        <taxon>Pterygota</taxon>
        <taxon>Neoptera</taxon>
        <taxon>Endopterygota</taxon>
        <taxon>Hymenoptera</taxon>
        <taxon>Cephoidea</taxon>
        <taxon>Cephidae</taxon>
        <taxon>Cephus</taxon>
    </lineage>
</organism>
<dbReference type="InterPro" id="IPR004245">
    <property type="entry name" value="DUF229"/>
</dbReference>
<protein>
    <submittedName>
        <fullName evidence="2">Uncharacterized protein LOC107272412</fullName>
    </submittedName>
</protein>
<dbReference type="PANTHER" id="PTHR10974:SF9">
    <property type="entry name" value="DUF229 DOMAIN CONTAINING PROTEIN-RELATED"/>
    <property type="match status" value="1"/>
</dbReference>
<reference evidence="2" key="1">
    <citation type="submission" date="2025-08" db="UniProtKB">
        <authorList>
            <consortium name="RefSeq"/>
        </authorList>
    </citation>
    <scope>IDENTIFICATION</scope>
</reference>
<dbReference type="GO" id="GO:0005615">
    <property type="term" value="C:extracellular space"/>
    <property type="evidence" value="ECO:0007669"/>
    <property type="project" value="TreeGrafter"/>
</dbReference>
<dbReference type="AlphaFoldDB" id="A0AAJ7FRS9"/>
<keyword evidence="1" id="KW-1185">Reference proteome</keyword>
<dbReference type="GeneID" id="107272412"/>
<dbReference type="Proteomes" id="UP000694920">
    <property type="component" value="Unplaced"/>
</dbReference>
<dbReference type="FunFam" id="3.40.720.10:FF:000017">
    <property type="entry name" value="Predicted protein"/>
    <property type="match status" value="1"/>
</dbReference>
<accession>A0AAJ7FRS9</accession>
<dbReference type="Gene3D" id="3.40.720.10">
    <property type="entry name" value="Alkaline Phosphatase, subunit A"/>
    <property type="match status" value="1"/>
</dbReference>
<evidence type="ECO:0000313" key="1">
    <source>
        <dbReference type="Proteomes" id="UP000694920"/>
    </source>
</evidence>
<evidence type="ECO:0000313" key="2">
    <source>
        <dbReference type="RefSeq" id="XP_015605036.1"/>
    </source>
</evidence>
<dbReference type="RefSeq" id="XP_015605036.1">
    <property type="nucleotide sequence ID" value="XM_015749550.2"/>
</dbReference>
<sequence>MLKAKCSRFTECFCRRPGFVLMLLPCLLLLTLYLISGSNVELEGFHYLPFKSYNGSGENIDGYLVWNPKCHMLSNNPLDPSIRNFVKQVKFEACTTSPLLSGIEREANGSCVLRIDPHVSKNYKNLTCCWAPIVRPKPTKTSDKMIDSKISVEVCTDFKTQVLLPDDVEAVMVSCKAYQPDGGAKRKSKLKNQKELTNVYKNVHAVLNLAKVQDRIGHKMNISSQEPRKLSILILGIDSVSQSNMERTMPRTTKHLIDTDWIRLSGYNKMGENTFPNLMAILTGFNISQAYSQCAPTVLYKLDNCPFIWYAFRNAGYVTGYGEDSMPMSTFNYLKVGFADPPTDYYMRPYVVASEKLLKLRRKFSTNYCTGPELSVERILNFAVEFARTLIGIPYFGFFWTNAISHDSMNAPSSMDDRILRKFQLLEREGVFNDSMIVFLSDHGMRYGDIRDTLVGWYEERLPFFYIRLPDWFREENPDVYAALRVNQNRLTSPYDFYETLRDILVTAGGEANSSSGCPTCMSLFRRVPWERGCEDVGVSSHWCTCTAFRSVVTNSKIAAQGAQKFLEHVENIIKNYKDSKGNRLCAKLKLKKLVRVDKVVDSSRQDAGTDAYFYMLQTTPGGAKYEATIRHHGDGNYSISDDEVNRINSYASSSKCLERGFKQYCYCIK</sequence>
<dbReference type="SUPFAM" id="SSF53649">
    <property type="entry name" value="Alkaline phosphatase-like"/>
    <property type="match status" value="1"/>
</dbReference>